<comment type="caution">
    <text evidence="2">The sequence shown here is derived from an EMBL/GenBank/DDBJ whole genome shotgun (WGS) entry which is preliminary data.</text>
</comment>
<reference evidence="2 3" key="1">
    <citation type="submission" date="2017-03" db="EMBL/GenBank/DDBJ databases">
        <title>Genome analysis of Rhizobial strains effectives or ineffectives for nitrogen fixation isolated from bean seeds.</title>
        <authorList>
            <person name="Peralta H."/>
            <person name="Aguilar-Vera A."/>
            <person name="Mora Y."/>
            <person name="Vargas-Lagunas C."/>
            <person name="Girard L."/>
            <person name="Mora J."/>
        </authorList>
    </citation>
    <scope>NUCLEOTIDE SEQUENCE [LARGE SCALE GENOMIC DNA]</scope>
    <source>
        <strain evidence="2 3">CCGM3</strain>
    </source>
</reference>
<feature type="region of interest" description="Disordered" evidence="1">
    <location>
        <begin position="1"/>
        <end position="145"/>
    </location>
</feature>
<evidence type="ECO:0000256" key="1">
    <source>
        <dbReference type="SAM" id="MobiDB-lite"/>
    </source>
</evidence>
<evidence type="ECO:0000313" key="3">
    <source>
        <dbReference type="Proteomes" id="UP000254939"/>
    </source>
</evidence>
<dbReference type="RefSeq" id="WP_114715585.1">
    <property type="nucleotide sequence ID" value="NZ_KZ857269.1"/>
</dbReference>
<gene>
    <name evidence="2" type="ORF">B5K06_30255</name>
</gene>
<dbReference type="OrthoDB" id="8277693at2"/>
<dbReference type="AlphaFoldDB" id="A0A370KH37"/>
<sequence>MKSPWKFLTQLGSRKRRADPDESPVGSHASEDARATEASEEFLTPDETQASPVDSDIAPGATAAGVAAADQVADEPAELPVDAEENDQRKIGSHDGPIVEMSDSKPESDKRKRQAAVPKQPRKPRKNHSIEVVQSSAASERARPEPLSLSFAIVDDKITELDQEIKHLRIELAQRLRLQNDQLRKMLKRFG</sequence>
<organism evidence="2 3">
    <name type="scientific">Rhizobium grahamii</name>
    <dbReference type="NCBI Taxonomy" id="1120045"/>
    <lineage>
        <taxon>Bacteria</taxon>
        <taxon>Pseudomonadati</taxon>
        <taxon>Pseudomonadota</taxon>
        <taxon>Alphaproteobacteria</taxon>
        <taxon>Hyphomicrobiales</taxon>
        <taxon>Rhizobiaceae</taxon>
        <taxon>Rhizobium/Agrobacterium group</taxon>
        <taxon>Rhizobium</taxon>
    </lineage>
</organism>
<dbReference type="Proteomes" id="UP000254939">
    <property type="component" value="Unassembled WGS sequence"/>
</dbReference>
<protein>
    <submittedName>
        <fullName evidence="2">Uncharacterized protein</fullName>
    </submittedName>
</protein>
<feature type="compositionally biased region" description="Low complexity" evidence="1">
    <location>
        <begin position="58"/>
        <end position="71"/>
    </location>
</feature>
<accession>A0A370KH37</accession>
<dbReference type="EMBL" id="NAAC01000043">
    <property type="protein sequence ID" value="RDJ03282.1"/>
    <property type="molecule type" value="Genomic_DNA"/>
</dbReference>
<name>A0A370KH37_9HYPH</name>
<evidence type="ECO:0000313" key="2">
    <source>
        <dbReference type="EMBL" id="RDJ03282.1"/>
    </source>
</evidence>
<proteinExistence type="predicted"/>
<feature type="compositionally biased region" description="Acidic residues" evidence="1">
    <location>
        <begin position="72"/>
        <end position="85"/>
    </location>
</feature>